<dbReference type="PANTHER" id="PTHR43375">
    <property type="entry name" value="OROTIDINE 5'-PHOSPHATE DECARBOXYLASE"/>
    <property type="match status" value="1"/>
</dbReference>
<dbReference type="Gene3D" id="3.20.20.70">
    <property type="entry name" value="Aldolase class I"/>
    <property type="match status" value="1"/>
</dbReference>
<dbReference type="UniPathway" id="UPA00070">
    <property type="reaction ID" value="UER00120"/>
</dbReference>
<dbReference type="SMART" id="SM00934">
    <property type="entry name" value="OMPdecase"/>
    <property type="match status" value="1"/>
</dbReference>
<proteinExistence type="inferred from homology"/>
<comment type="catalytic activity">
    <reaction evidence="6 7">
        <text>orotidine 5'-phosphate + H(+) = UMP + CO2</text>
        <dbReference type="Rhea" id="RHEA:11596"/>
        <dbReference type="ChEBI" id="CHEBI:15378"/>
        <dbReference type="ChEBI" id="CHEBI:16526"/>
        <dbReference type="ChEBI" id="CHEBI:57538"/>
        <dbReference type="ChEBI" id="CHEBI:57865"/>
        <dbReference type="EC" id="4.1.1.23"/>
    </reaction>
</comment>
<dbReference type="EC" id="4.1.1.23" evidence="7"/>
<keyword evidence="5 7" id="KW-0456">Lyase</keyword>
<protein>
    <recommendedName>
        <fullName evidence="7">Orotidine 5'-phosphate decarboxylase</fullName>
        <ecNumber evidence="7">4.1.1.23</ecNumber>
    </recommendedName>
    <alternativeName>
        <fullName evidence="7">OMP decarboxylase</fullName>
        <shortName evidence="7">OMPDCase</shortName>
        <shortName evidence="7">OMPdecase</shortName>
    </alternativeName>
</protein>
<dbReference type="Proteomes" id="UP000033876">
    <property type="component" value="Unassembled WGS sequence"/>
</dbReference>
<dbReference type="PATRIC" id="fig|1618742.3.peg.690"/>
<reference evidence="9 10" key="1">
    <citation type="journal article" date="2015" name="Nature">
        <title>rRNA introns, odd ribosomes, and small enigmatic genomes across a large radiation of phyla.</title>
        <authorList>
            <person name="Brown C.T."/>
            <person name="Hug L.A."/>
            <person name="Thomas B.C."/>
            <person name="Sharon I."/>
            <person name="Castelle C.J."/>
            <person name="Singh A."/>
            <person name="Wilkins M.J."/>
            <person name="Williams K.H."/>
            <person name="Banfield J.F."/>
        </authorList>
    </citation>
    <scope>NUCLEOTIDE SEQUENCE [LARGE SCALE GENOMIC DNA]</scope>
</reference>
<evidence type="ECO:0000256" key="6">
    <source>
        <dbReference type="ARBA" id="ARBA00049157"/>
    </source>
</evidence>
<dbReference type="SUPFAM" id="SSF51366">
    <property type="entry name" value="Ribulose-phoshate binding barrel"/>
    <property type="match status" value="1"/>
</dbReference>
<dbReference type="CDD" id="cd04725">
    <property type="entry name" value="OMP_decarboxylase_like"/>
    <property type="match status" value="1"/>
</dbReference>
<feature type="domain" description="Orotidine 5'-phosphate decarboxylase" evidence="8">
    <location>
        <begin position="17"/>
        <end position="276"/>
    </location>
</feature>
<comment type="caution">
    <text evidence="9">The sequence shown here is derived from an EMBL/GenBank/DDBJ whole genome shotgun (WGS) entry which is preliminary data.</text>
</comment>
<dbReference type="NCBIfam" id="TIGR02127">
    <property type="entry name" value="pyrF_sub2"/>
    <property type="match status" value="1"/>
</dbReference>
<evidence type="ECO:0000256" key="2">
    <source>
        <dbReference type="ARBA" id="ARBA00008847"/>
    </source>
</evidence>
<evidence type="ECO:0000259" key="8">
    <source>
        <dbReference type="SMART" id="SM00934"/>
    </source>
</evidence>
<dbReference type="EMBL" id="LBTF01000045">
    <property type="protein sequence ID" value="KKQ34528.1"/>
    <property type="molecule type" value="Genomic_DNA"/>
</dbReference>
<sequence length="300" mass="33543">MRNFMQMLRAKWTEGKFVCVGLDTDYDKIPLSVKNGLSRSLIDEERICWGIYQFNKKIIDATKDIVCAYKPNSAFYEQYGATGLKGLEKTIAYIHEVAPSMPVILDAKRADIGNTNEGYVKFAFDYLKADAITVHPYLGSEAMKPFLDCKDKGIIVLCRTSNKGAEEFQNFGVSASSMVSFHGDYLYRHVAHTIRHKWNYNKNCLLLVGATYPDELKEVRKIVGDMPILIPGIGAQGGDLEKTLEAGFDSKKEGIIINSSRGIIYASNGVDFAEAARRETLKLHDAISAQRSLSLQFDRA</sequence>
<comment type="pathway">
    <text evidence="1 7">Pyrimidine metabolism; UMP biosynthesis via de novo pathway; UMP from orotate: step 2/2.</text>
</comment>
<accession>A0A0G0GU07</accession>
<evidence type="ECO:0000313" key="9">
    <source>
        <dbReference type="EMBL" id="KKQ34528.1"/>
    </source>
</evidence>
<evidence type="ECO:0000313" key="10">
    <source>
        <dbReference type="Proteomes" id="UP000033876"/>
    </source>
</evidence>
<keyword evidence="4 7" id="KW-0665">Pyrimidine biosynthesis</keyword>
<evidence type="ECO:0000256" key="5">
    <source>
        <dbReference type="ARBA" id="ARBA00023239"/>
    </source>
</evidence>
<dbReference type="InterPro" id="IPR011995">
    <property type="entry name" value="OMPdecase_type-2"/>
</dbReference>
<dbReference type="GO" id="GO:0006207">
    <property type="term" value="P:'de novo' pyrimidine nucleobase biosynthetic process"/>
    <property type="evidence" value="ECO:0007669"/>
    <property type="project" value="InterPro"/>
</dbReference>
<dbReference type="InterPro" id="IPR018089">
    <property type="entry name" value="OMPdecase_AS"/>
</dbReference>
<dbReference type="InterPro" id="IPR013785">
    <property type="entry name" value="Aldolase_TIM"/>
</dbReference>
<dbReference type="HAMAP" id="MF_01215">
    <property type="entry name" value="OMPdecase_type2"/>
    <property type="match status" value="1"/>
</dbReference>
<dbReference type="PANTHER" id="PTHR43375:SF1">
    <property type="entry name" value="OROTIDINE 5'-PHOSPHATE DECARBOXYLASE"/>
    <property type="match status" value="1"/>
</dbReference>
<evidence type="ECO:0000256" key="7">
    <source>
        <dbReference type="HAMAP-Rule" id="MF_01215"/>
    </source>
</evidence>
<evidence type="ECO:0000256" key="4">
    <source>
        <dbReference type="ARBA" id="ARBA00022975"/>
    </source>
</evidence>
<dbReference type="InterPro" id="IPR011060">
    <property type="entry name" value="RibuloseP-bd_barrel"/>
</dbReference>
<dbReference type="Pfam" id="PF00215">
    <property type="entry name" value="OMPdecase"/>
    <property type="match status" value="1"/>
</dbReference>
<evidence type="ECO:0000256" key="3">
    <source>
        <dbReference type="ARBA" id="ARBA00022793"/>
    </source>
</evidence>
<organism evidence="9 10">
    <name type="scientific">Candidatus Nomurabacteria bacterium GW2011_GWB1_37_5</name>
    <dbReference type="NCBI Taxonomy" id="1618742"/>
    <lineage>
        <taxon>Bacteria</taxon>
        <taxon>Candidatus Nomuraibacteriota</taxon>
    </lineage>
</organism>
<dbReference type="GO" id="GO:0044205">
    <property type="term" value="P:'de novo' UMP biosynthetic process"/>
    <property type="evidence" value="ECO:0007669"/>
    <property type="project" value="UniProtKB-UniRule"/>
</dbReference>
<name>A0A0G0GU07_9BACT</name>
<dbReference type="GO" id="GO:0004590">
    <property type="term" value="F:orotidine-5'-phosphate decarboxylase activity"/>
    <property type="evidence" value="ECO:0007669"/>
    <property type="project" value="UniProtKB-UniRule"/>
</dbReference>
<gene>
    <name evidence="7" type="primary">pyrF</name>
    <name evidence="9" type="ORF">US50_C0045G0007</name>
</gene>
<feature type="active site" description="Proton donor" evidence="7">
    <location>
        <position position="108"/>
    </location>
</feature>
<comment type="similarity">
    <text evidence="2 7">Belongs to the OMP decarboxylase family. Type 2 subfamily.</text>
</comment>
<dbReference type="InterPro" id="IPR001754">
    <property type="entry name" value="OMPdeCOase_dom"/>
</dbReference>
<evidence type="ECO:0000256" key="1">
    <source>
        <dbReference type="ARBA" id="ARBA00004861"/>
    </source>
</evidence>
<keyword evidence="3 7" id="KW-0210">Decarboxylase</keyword>
<dbReference type="AlphaFoldDB" id="A0A0G0GU07"/>
<dbReference type="PROSITE" id="PS00156">
    <property type="entry name" value="OMPDECASE"/>
    <property type="match status" value="1"/>
</dbReference>